<proteinExistence type="predicted"/>
<evidence type="ECO:0000313" key="3">
    <source>
        <dbReference type="EMBL" id="MDW8799617.1"/>
    </source>
</evidence>
<keyword evidence="1" id="KW-0694">RNA-binding</keyword>
<evidence type="ECO:0000259" key="2">
    <source>
        <dbReference type="Pfam" id="PF17774"/>
    </source>
</evidence>
<dbReference type="CDD" id="cd00165">
    <property type="entry name" value="S4"/>
    <property type="match status" value="1"/>
</dbReference>
<evidence type="ECO:0000256" key="1">
    <source>
        <dbReference type="PROSITE-ProRule" id="PRU00182"/>
    </source>
</evidence>
<dbReference type="EMBL" id="JARUJP010000001">
    <property type="protein sequence ID" value="MDW8799617.1"/>
    <property type="molecule type" value="Genomic_DNA"/>
</dbReference>
<dbReference type="Gene3D" id="3.30.70.330">
    <property type="match status" value="1"/>
</dbReference>
<protein>
    <submittedName>
        <fullName evidence="3">YlmH/Sll1252 family protein</fullName>
    </submittedName>
</protein>
<dbReference type="Proteomes" id="UP001281656">
    <property type="component" value="Unassembled WGS sequence"/>
</dbReference>
<dbReference type="InterPro" id="IPR012677">
    <property type="entry name" value="Nucleotide-bd_a/b_plait_sf"/>
</dbReference>
<feature type="domain" description="Ribosome-associated protein quality control protein P2 RNA-binding" evidence="2">
    <location>
        <begin position="84"/>
        <end position="158"/>
    </location>
</feature>
<gene>
    <name evidence="3" type="ORF">P8V03_00440</name>
</gene>
<dbReference type="Pfam" id="PF17774">
    <property type="entry name" value="YlmH_RBD"/>
    <property type="match status" value="1"/>
</dbReference>
<dbReference type="PROSITE" id="PS50889">
    <property type="entry name" value="S4"/>
    <property type="match status" value="1"/>
</dbReference>
<keyword evidence="4" id="KW-1185">Reference proteome</keyword>
<name>A0ABU4JNC1_9CLOT</name>
<accession>A0ABU4JNC1</accession>
<organism evidence="3 4">
    <name type="scientific">Clostridium tanneri</name>
    <dbReference type="NCBI Taxonomy" id="3037988"/>
    <lineage>
        <taxon>Bacteria</taxon>
        <taxon>Bacillati</taxon>
        <taxon>Bacillota</taxon>
        <taxon>Clostridia</taxon>
        <taxon>Eubacteriales</taxon>
        <taxon>Clostridiaceae</taxon>
        <taxon>Clostridium</taxon>
    </lineage>
</organism>
<comment type="caution">
    <text evidence="3">The sequence shown here is derived from an EMBL/GenBank/DDBJ whole genome shotgun (WGS) entry which is preliminary data.</text>
</comment>
<dbReference type="SUPFAM" id="SSF55174">
    <property type="entry name" value="Alpha-L RNA-binding motif"/>
    <property type="match status" value="1"/>
</dbReference>
<dbReference type="InterPro" id="IPR040591">
    <property type="entry name" value="RqcP2_RBD"/>
</dbReference>
<reference evidence="3 4" key="1">
    <citation type="submission" date="2023-04" db="EMBL/GenBank/DDBJ databases">
        <title>Clostridium tannerae sp. nov., isolated from the fecal material of an alpaca.</title>
        <authorList>
            <person name="Miller S."/>
            <person name="Hendry M."/>
            <person name="King J."/>
            <person name="Sankaranarayanan K."/>
            <person name="Lawson P.A."/>
        </authorList>
    </citation>
    <scope>NUCLEOTIDE SEQUENCE [LARGE SCALE GENOMIC DNA]</scope>
    <source>
        <strain evidence="3 4">A1-XYC3</strain>
    </source>
</reference>
<sequence length="256" mass="28795">MDKKTFLNSMGLVEASISSKLYEKIMLAEKINGTIYTGEFYTPNVWKTIEKVETGFSIGVYTYGIFEDAERKMIAFSNEEPWHYPVSLIKITCNSKFNKVEHKDYLGALMALGIRREKFGDLILKDDQCYVAANEEISDYIKINLTSVGRCACTVEVADTSITEVPAYDFQTMVVNVASLRIDGVVASLCNIARGKAEELIKQGKVLVDYSEVSRKDKLLKNDCIITIRGYGKFKVIEEAGWTGSGRIKILVKKFI</sequence>
<evidence type="ECO:0000313" key="4">
    <source>
        <dbReference type="Proteomes" id="UP001281656"/>
    </source>
</evidence>
<dbReference type="RefSeq" id="WP_318796323.1">
    <property type="nucleotide sequence ID" value="NZ_JARUJP010000001.1"/>
</dbReference>